<dbReference type="SMART" id="SM00866">
    <property type="entry name" value="UTRA"/>
    <property type="match status" value="1"/>
</dbReference>
<keyword evidence="6" id="KW-1185">Reference proteome</keyword>
<dbReference type="InterPro" id="IPR000524">
    <property type="entry name" value="Tscrpt_reg_HTH_GntR"/>
</dbReference>
<dbReference type="Pfam" id="PF07702">
    <property type="entry name" value="UTRA"/>
    <property type="match status" value="1"/>
</dbReference>
<dbReference type="GO" id="GO:0003700">
    <property type="term" value="F:DNA-binding transcription factor activity"/>
    <property type="evidence" value="ECO:0007669"/>
    <property type="project" value="InterPro"/>
</dbReference>
<keyword evidence="1" id="KW-0805">Transcription regulation</keyword>
<dbReference type="GO" id="GO:0003677">
    <property type="term" value="F:DNA binding"/>
    <property type="evidence" value="ECO:0007669"/>
    <property type="project" value="UniProtKB-KW"/>
</dbReference>
<keyword evidence="2" id="KW-0238">DNA-binding</keyword>
<protein>
    <submittedName>
        <fullName evidence="5">GntR family transcriptional regulator, frlABCD operon transcriptional regulator</fullName>
    </submittedName>
</protein>
<dbReference type="Pfam" id="PF00392">
    <property type="entry name" value="GntR"/>
    <property type="match status" value="1"/>
</dbReference>
<accession>A0A1I2UWV2</accession>
<evidence type="ECO:0000313" key="6">
    <source>
        <dbReference type="Proteomes" id="UP000198752"/>
    </source>
</evidence>
<dbReference type="InterPro" id="IPR050679">
    <property type="entry name" value="Bact_HTH_transcr_reg"/>
</dbReference>
<dbReference type="GO" id="GO:0045892">
    <property type="term" value="P:negative regulation of DNA-templated transcription"/>
    <property type="evidence" value="ECO:0007669"/>
    <property type="project" value="TreeGrafter"/>
</dbReference>
<keyword evidence="3" id="KW-0804">Transcription</keyword>
<proteinExistence type="predicted"/>
<sequence length="254" mass="29229">MVLPDIPKPLYEQLENEIRNHIISGDYSYGKKIPSEKTLMEKFGISRVTVRKAIDNLCKDGLLEKKQGKGTFVKSVKIKDRLDSIHGFTDSLNKNGRWPRKIIIEKSYKSPDERIRRELKIDADELIIYLKRVLLDGGSPYMIDESFYSAKKFPGLFDKINNKSSTYKLLEQDYQTCLAKSYKEISIVVADKLVQEELNCSIDEPLFYIHKIVYDVDDNPVQVSNMKVLGTRVTYSIESIEGSSYMNHTVDPQS</sequence>
<dbReference type="InterPro" id="IPR036388">
    <property type="entry name" value="WH-like_DNA-bd_sf"/>
</dbReference>
<dbReference type="SUPFAM" id="SSF64288">
    <property type="entry name" value="Chorismate lyase-like"/>
    <property type="match status" value="1"/>
</dbReference>
<dbReference type="Proteomes" id="UP000198752">
    <property type="component" value="Unassembled WGS sequence"/>
</dbReference>
<dbReference type="EMBL" id="FOOY01000022">
    <property type="protein sequence ID" value="SFG79251.1"/>
    <property type="molecule type" value="Genomic_DNA"/>
</dbReference>
<name>A0A1I2UWV2_9BACL</name>
<dbReference type="InterPro" id="IPR036390">
    <property type="entry name" value="WH_DNA-bd_sf"/>
</dbReference>
<dbReference type="PANTHER" id="PTHR44846">
    <property type="entry name" value="MANNOSYL-D-GLYCERATE TRANSPORT/METABOLISM SYSTEM REPRESSOR MNGR-RELATED"/>
    <property type="match status" value="1"/>
</dbReference>
<dbReference type="FunFam" id="1.10.10.10:FF:000079">
    <property type="entry name" value="GntR family transcriptional regulator"/>
    <property type="match status" value="1"/>
</dbReference>
<dbReference type="SUPFAM" id="SSF46785">
    <property type="entry name" value="Winged helix' DNA-binding domain"/>
    <property type="match status" value="1"/>
</dbReference>
<reference evidence="6" key="1">
    <citation type="submission" date="2016-10" db="EMBL/GenBank/DDBJ databases">
        <authorList>
            <person name="Varghese N."/>
            <person name="Submissions S."/>
        </authorList>
    </citation>
    <scope>NUCLEOTIDE SEQUENCE [LARGE SCALE GENOMIC DNA]</scope>
    <source>
        <strain evidence="6">ATCC 700379</strain>
    </source>
</reference>
<dbReference type="SMART" id="SM00345">
    <property type="entry name" value="HTH_GNTR"/>
    <property type="match status" value="1"/>
</dbReference>
<dbReference type="Gene3D" id="3.40.1410.10">
    <property type="entry name" value="Chorismate lyase-like"/>
    <property type="match status" value="1"/>
</dbReference>
<evidence type="ECO:0000259" key="4">
    <source>
        <dbReference type="PROSITE" id="PS50949"/>
    </source>
</evidence>
<dbReference type="PROSITE" id="PS50949">
    <property type="entry name" value="HTH_GNTR"/>
    <property type="match status" value="1"/>
</dbReference>
<dbReference type="Gene3D" id="1.10.10.10">
    <property type="entry name" value="Winged helix-like DNA-binding domain superfamily/Winged helix DNA-binding domain"/>
    <property type="match status" value="1"/>
</dbReference>
<evidence type="ECO:0000256" key="2">
    <source>
        <dbReference type="ARBA" id="ARBA00023125"/>
    </source>
</evidence>
<evidence type="ECO:0000256" key="1">
    <source>
        <dbReference type="ARBA" id="ARBA00023015"/>
    </source>
</evidence>
<dbReference type="CDD" id="cd07377">
    <property type="entry name" value="WHTH_GntR"/>
    <property type="match status" value="1"/>
</dbReference>
<dbReference type="AlphaFoldDB" id="A0A1I2UWV2"/>
<dbReference type="InterPro" id="IPR028978">
    <property type="entry name" value="Chorismate_lyase_/UTRA_dom_sf"/>
</dbReference>
<evidence type="ECO:0000313" key="5">
    <source>
        <dbReference type="EMBL" id="SFG79251.1"/>
    </source>
</evidence>
<dbReference type="PANTHER" id="PTHR44846:SF1">
    <property type="entry name" value="MANNOSYL-D-GLYCERATE TRANSPORT_METABOLISM SYSTEM REPRESSOR MNGR-RELATED"/>
    <property type="match status" value="1"/>
</dbReference>
<organism evidence="5 6">
    <name type="scientific">Sporolactobacillus nakayamae</name>
    <dbReference type="NCBI Taxonomy" id="269670"/>
    <lineage>
        <taxon>Bacteria</taxon>
        <taxon>Bacillati</taxon>
        <taxon>Bacillota</taxon>
        <taxon>Bacilli</taxon>
        <taxon>Bacillales</taxon>
        <taxon>Sporolactobacillaceae</taxon>
        <taxon>Sporolactobacillus</taxon>
    </lineage>
</organism>
<dbReference type="PRINTS" id="PR00035">
    <property type="entry name" value="HTHGNTR"/>
</dbReference>
<feature type="domain" description="HTH gntR-type" evidence="4">
    <location>
        <begin position="8"/>
        <end position="76"/>
    </location>
</feature>
<gene>
    <name evidence="5" type="ORF">SAMN02982927_02786</name>
</gene>
<evidence type="ECO:0000256" key="3">
    <source>
        <dbReference type="ARBA" id="ARBA00023163"/>
    </source>
</evidence>
<dbReference type="RefSeq" id="WP_093673970.1">
    <property type="nucleotide sequence ID" value="NZ_FOOY01000022.1"/>
</dbReference>
<dbReference type="STRING" id="269670.SAMN02982927_02786"/>
<dbReference type="InterPro" id="IPR011663">
    <property type="entry name" value="UTRA"/>
</dbReference>
<dbReference type="OrthoDB" id="457376at2"/>